<dbReference type="CDD" id="cd05388">
    <property type="entry name" value="CobB_N"/>
    <property type="match status" value="1"/>
</dbReference>
<dbReference type="Proteomes" id="UP000184196">
    <property type="component" value="Unassembled WGS sequence"/>
</dbReference>
<dbReference type="Pfam" id="PF07685">
    <property type="entry name" value="GATase_3"/>
    <property type="match status" value="1"/>
</dbReference>
<dbReference type="Gene3D" id="3.40.50.880">
    <property type="match status" value="1"/>
</dbReference>
<reference evidence="11" key="1">
    <citation type="submission" date="2016-11" db="EMBL/GenBank/DDBJ databases">
        <authorList>
            <person name="Varghese N."/>
            <person name="Submissions S."/>
        </authorList>
    </citation>
    <scope>NUCLEOTIDE SEQUENCE [LARGE SCALE GENOMIC DNA]</scope>
    <source>
        <strain evidence="11">DSM 11792</strain>
    </source>
</reference>
<dbReference type="SUPFAM" id="SSF52540">
    <property type="entry name" value="P-loop containing nucleoside triphosphate hydrolases"/>
    <property type="match status" value="1"/>
</dbReference>
<keyword evidence="6 7" id="KW-0315">Glutamine amidotransferase</keyword>
<keyword evidence="7" id="KW-0169">Cobalamin biosynthesis</keyword>
<keyword evidence="5 7" id="KW-0460">Magnesium</keyword>
<dbReference type="CDD" id="cd03130">
    <property type="entry name" value="GATase1_CobB"/>
    <property type="match status" value="1"/>
</dbReference>
<evidence type="ECO:0000256" key="5">
    <source>
        <dbReference type="ARBA" id="ARBA00022842"/>
    </source>
</evidence>
<feature type="domain" description="CobB/CobQ-like glutamine amidotransferase" evidence="9">
    <location>
        <begin position="251"/>
        <end position="442"/>
    </location>
</feature>
<keyword evidence="11" id="KW-1185">Reference proteome</keyword>
<dbReference type="OrthoDB" id="9764035at2"/>
<evidence type="ECO:0000256" key="3">
    <source>
        <dbReference type="ARBA" id="ARBA00022741"/>
    </source>
</evidence>
<comment type="miscellaneous">
    <text evidence="7">The a and c carboxylates of cobyrinate are activated for nucleophilic attack via formation of a phosphorylated intermediate by ATP. CbiA catalyzes first the amidation of the c-carboxylate, and then that of the a-carboxylate.</text>
</comment>
<evidence type="ECO:0000259" key="9">
    <source>
        <dbReference type="Pfam" id="PF07685"/>
    </source>
</evidence>
<organism evidence="10 11">
    <name type="scientific">Desulfofundulus australicus DSM 11792</name>
    <dbReference type="NCBI Taxonomy" id="1121425"/>
    <lineage>
        <taxon>Bacteria</taxon>
        <taxon>Bacillati</taxon>
        <taxon>Bacillota</taxon>
        <taxon>Clostridia</taxon>
        <taxon>Eubacteriales</taxon>
        <taxon>Peptococcaceae</taxon>
        <taxon>Desulfofundulus</taxon>
    </lineage>
</organism>
<dbReference type="EC" id="6.3.5.11" evidence="7"/>
<dbReference type="InterPro" id="IPR002586">
    <property type="entry name" value="CobQ/CobB/MinD/ParA_Nub-bd_dom"/>
</dbReference>
<dbReference type="PANTHER" id="PTHR43873:SF1">
    <property type="entry name" value="COBYRINATE A,C-DIAMIDE SYNTHASE"/>
    <property type="match status" value="1"/>
</dbReference>
<dbReference type="InterPro" id="IPR029062">
    <property type="entry name" value="Class_I_gatase-like"/>
</dbReference>
<comment type="cofactor">
    <cofactor evidence="1 7">
        <name>Mg(2+)</name>
        <dbReference type="ChEBI" id="CHEBI:18420"/>
    </cofactor>
</comment>
<dbReference type="NCBIfam" id="TIGR00379">
    <property type="entry name" value="cobB"/>
    <property type="match status" value="1"/>
</dbReference>
<comment type="catalytic activity">
    <reaction evidence="7">
        <text>cob(II)yrinate + 2 L-glutamine + 2 ATP + 2 H2O = cob(II)yrinate a,c diamide + 2 L-glutamate + 2 ADP + 2 phosphate + 2 H(+)</text>
        <dbReference type="Rhea" id="RHEA:26289"/>
        <dbReference type="ChEBI" id="CHEBI:15377"/>
        <dbReference type="ChEBI" id="CHEBI:15378"/>
        <dbReference type="ChEBI" id="CHEBI:29985"/>
        <dbReference type="ChEBI" id="CHEBI:30616"/>
        <dbReference type="ChEBI" id="CHEBI:43474"/>
        <dbReference type="ChEBI" id="CHEBI:58359"/>
        <dbReference type="ChEBI" id="CHEBI:58537"/>
        <dbReference type="ChEBI" id="CHEBI:58894"/>
        <dbReference type="ChEBI" id="CHEBI:456216"/>
        <dbReference type="EC" id="6.3.5.11"/>
    </reaction>
</comment>
<feature type="site" description="Increases nucleophilicity of active site Cys" evidence="7">
    <location>
        <position position="437"/>
    </location>
</feature>
<evidence type="ECO:0000313" key="10">
    <source>
        <dbReference type="EMBL" id="SHF19252.1"/>
    </source>
</evidence>
<comment type="function">
    <text evidence="7">Catalyzes the ATP-dependent amidation of the two carboxylate groups at positions a and c of cobyrinate, using either L-glutamine or ammonia as the nitrogen source.</text>
</comment>
<evidence type="ECO:0000313" key="11">
    <source>
        <dbReference type="Proteomes" id="UP000184196"/>
    </source>
</evidence>
<evidence type="ECO:0000259" key="8">
    <source>
        <dbReference type="Pfam" id="PF01656"/>
    </source>
</evidence>
<name>A0A1M4ZN76_9FIRM</name>
<dbReference type="AlphaFoldDB" id="A0A1M4ZN76"/>
<comment type="pathway">
    <text evidence="7">Cofactor biosynthesis; adenosylcobalamin biosynthesis; cob(II)yrinate a,c-diamide from sirohydrochlorin (anaerobic route): step 10/10.</text>
</comment>
<evidence type="ECO:0000256" key="2">
    <source>
        <dbReference type="ARBA" id="ARBA00022598"/>
    </source>
</evidence>
<dbReference type="InterPro" id="IPR004484">
    <property type="entry name" value="CbiA/CobB_synth"/>
</dbReference>
<keyword evidence="2 7" id="KW-0436">Ligase</keyword>
<dbReference type="PANTHER" id="PTHR43873">
    <property type="entry name" value="COBYRINATE A,C-DIAMIDE SYNTHASE"/>
    <property type="match status" value="1"/>
</dbReference>
<accession>A0A1M4ZN76</accession>
<dbReference type="InterPro" id="IPR027417">
    <property type="entry name" value="P-loop_NTPase"/>
</dbReference>
<comment type="domain">
    <text evidence="7">Comprises of two domains. The C-terminal domain contains the binding site for glutamine and catalyzes the hydrolysis of this substrate to glutamate and ammonia. The N-terminal domain is anticipated to bind ATP and cobyrinate and catalyzes the ultimate synthesis of the diamide product. The ammonia produced via the glutaminase domain is probably translocated to the adjacent domain via a molecular tunnel, where it reacts with an activated intermediate.</text>
</comment>
<dbReference type="Gene3D" id="3.40.50.300">
    <property type="entry name" value="P-loop containing nucleotide triphosphate hydrolases"/>
    <property type="match status" value="2"/>
</dbReference>
<dbReference type="HAMAP" id="MF_00027">
    <property type="entry name" value="CobB_CbiA"/>
    <property type="match status" value="1"/>
</dbReference>
<dbReference type="NCBIfam" id="NF002204">
    <property type="entry name" value="PRK01077.1"/>
    <property type="match status" value="1"/>
</dbReference>
<keyword evidence="3 7" id="KW-0547">Nucleotide-binding</keyword>
<evidence type="ECO:0000256" key="6">
    <source>
        <dbReference type="ARBA" id="ARBA00022962"/>
    </source>
</evidence>
<dbReference type="EMBL" id="FQUW01000017">
    <property type="protein sequence ID" value="SHF19252.1"/>
    <property type="molecule type" value="Genomic_DNA"/>
</dbReference>
<dbReference type="GO" id="GO:0042242">
    <property type="term" value="F:cobyrinic acid a,c-diamide synthase activity"/>
    <property type="evidence" value="ECO:0007669"/>
    <property type="project" value="UniProtKB-UniRule"/>
</dbReference>
<dbReference type="RefSeq" id="WP_073165012.1">
    <property type="nucleotide sequence ID" value="NZ_FQUW01000017.1"/>
</dbReference>
<feature type="active site" description="Nucleophile" evidence="7">
    <location>
        <position position="333"/>
    </location>
</feature>
<protein>
    <recommendedName>
        <fullName evidence="7">Cobyrinate a,c-diamide synthase</fullName>
        <ecNumber evidence="7">6.3.5.11</ecNumber>
    </recommendedName>
    <alternativeName>
        <fullName evidence="7">Cobyrinic acid a,c-diamide synthetase</fullName>
    </alternativeName>
</protein>
<dbReference type="SUPFAM" id="SSF52317">
    <property type="entry name" value="Class I glutamine amidotransferase-like"/>
    <property type="match status" value="1"/>
</dbReference>
<dbReference type="UniPathway" id="UPA00148">
    <property type="reaction ID" value="UER00231"/>
</dbReference>
<sequence length="465" mass="50757">MNIPRILIAATHSGAGKTTLATALMAAFTRAGYVVQPFKVGPDYIDPGYHLAATGRESRNLDTIFLGLEGVREVFARAALGADLCIIEGVMGLYDGRGSTERGSSAEVAKALEAPVLLLLDARSMSRSAAALALGYRMFDSGVRIAGILLNRVGSPRHYNILKEVIEEQAGVPVLGWIGHRAEISLPHRHLGLLPAMEKDALAEHLERLVAVLEEGVDLSRLLEIARAAPPLPRIGEKIFPAVPRSPRVRLGVIKDAAFNFYYQDGLELLAALGAEVVFLSALSSPALPPDLDGLYIGGGFPEMFLEKLAANRSFMESLRRAFNQGMPVYAECGGLMYICRSIYGFDGREYPMAGLLPGVCRMHTRRVALGYCKARVLNDNILAPAGTELVGHEFHYSSLEDMPADFPRAYALRREGEEVEVLDGYVRGNLLASYLHLHFASCPEAARRFVECCARFKKKRVVEC</sequence>
<gene>
    <name evidence="7" type="primary">cbiA</name>
    <name evidence="10" type="ORF">SAMN02745218_01660</name>
</gene>
<dbReference type="GO" id="GO:0005524">
    <property type="term" value="F:ATP binding"/>
    <property type="evidence" value="ECO:0007669"/>
    <property type="project" value="UniProtKB-UniRule"/>
</dbReference>
<evidence type="ECO:0000256" key="1">
    <source>
        <dbReference type="ARBA" id="ARBA00001946"/>
    </source>
</evidence>
<dbReference type="GO" id="GO:0009236">
    <property type="term" value="P:cobalamin biosynthetic process"/>
    <property type="evidence" value="ECO:0007669"/>
    <property type="project" value="UniProtKB-UniRule"/>
</dbReference>
<keyword evidence="4 7" id="KW-0067">ATP-binding</keyword>
<dbReference type="InterPro" id="IPR011698">
    <property type="entry name" value="GATase_3"/>
</dbReference>
<proteinExistence type="inferred from homology"/>
<dbReference type="Pfam" id="PF01656">
    <property type="entry name" value="CbiA"/>
    <property type="match status" value="1"/>
</dbReference>
<comment type="similarity">
    <text evidence="7">Belongs to the CobB/CbiA family.</text>
</comment>
<feature type="domain" description="CobQ/CobB/MinD/ParA nucleotide binding" evidence="8">
    <location>
        <begin position="6"/>
        <end position="190"/>
    </location>
</feature>
<dbReference type="PROSITE" id="PS51274">
    <property type="entry name" value="GATASE_COBBQ"/>
    <property type="match status" value="1"/>
</dbReference>
<evidence type="ECO:0000256" key="7">
    <source>
        <dbReference type="HAMAP-Rule" id="MF_00027"/>
    </source>
</evidence>
<evidence type="ECO:0000256" key="4">
    <source>
        <dbReference type="ARBA" id="ARBA00022840"/>
    </source>
</evidence>